<dbReference type="HOGENOM" id="CLU_012358_2_3_11"/>
<proteinExistence type="predicted"/>
<dbReference type="PANTHER" id="PTHR43794:SF11">
    <property type="entry name" value="AMIDOHYDROLASE-RELATED DOMAIN-CONTAINING PROTEIN"/>
    <property type="match status" value="1"/>
</dbReference>
<keyword evidence="1 3" id="KW-0378">Hydrolase</keyword>
<dbReference type="STRING" id="469383.Cwoe_4435"/>
<dbReference type="NCBIfam" id="NF006056">
    <property type="entry name" value="PRK08204.1"/>
    <property type="match status" value="1"/>
</dbReference>
<dbReference type="InterPro" id="IPR006680">
    <property type="entry name" value="Amidohydro-rel"/>
</dbReference>
<evidence type="ECO:0000256" key="1">
    <source>
        <dbReference type="ARBA" id="ARBA00022801"/>
    </source>
</evidence>
<dbReference type="Pfam" id="PF01979">
    <property type="entry name" value="Amidohydro_1"/>
    <property type="match status" value="1"/>
</dbReference>
<protein>
    <submittedName>
        <fullName evidence="3">Amidohydrolase</fullName>
    </submittedName>
</protein>
<dbReference type="KEGG" id="cwo:Cwoe_4435"/>
<feature type="domain" description="Amidohydrolase-related" evidence="2">
    <location>
        <begin position="61"/>
        <end position="406"/>
    </location>
</feature>
<dbReference type="eggNOG" id="COG0402">
    <property type="taxonomic scope" value="Bacteria"/>
</dbReference>
<dbReference type="OrthoDB" id="3189065at2"/>
<dbReference type="EMBL" id="CP001854">
    <property type="protein sequence ID" value="ADB52849.1"/>
    <property type="molecule type" value="Genomic_DNA"/>
</dbReference>
<gene>
    <name evidence="3" type="ordered locus">Cwoe_4435</name>
</gene>
<name>D3F7V5_CONWI</name>
<organism evidence="3 4">
    <name type="scientific">Conexibacter woesei (strain DSM 14684 / CCUG 47730 / CIP 108061 / JCM 11494 / NBRC 100937 / ID131577)</name>
    <dbReference type="NCBI Taxonomy" id="469383"/>
    <lineage>
        <taxon>Bacteria</taxon>
        <taxon>Bacillati</taxon>
        <taxon>Actinomycetota</taxon>
        <taxon>Thermoleophilia</taxon>
        <taxon>Solirubrobacterales</taxon>
        <taxon>Conexibacteraceae</taxon>
        <taxon>Conexibacter</taxon>
    </lineage>
</organism>
<evidence type="ECO:0000313" key="4">
    <source>
        <dbReference type="Proteomes" id="UP000008229"/>
    </source>
</evidence>
<reference evidence="3 4" key="1">
    <citation type="journal article" date="2010" name="Stand. Genomic Sci.">
        <title>Complete genome sequence of Conexibacter woesei type strain (ID131577).</title>
        <authorList>
            <person name="Pukall R."/>
            <person name="Lapidus A."/>
            <person name="Glavina Del Rio T."/>
            <person name="Copeland A."/>
            <person name="Tice H."/>
            <person name="Cheng J.-F."/>
            <person name="Lucas S."/>
            <person name="Chen F."/>
            <person name="Nolan M."/>
            <person name="Bruce D."/>
            <person name="Goodwin L."/>
            <person name="Pitluck S."/>
            <person name="Mavromatis K."/>
            <person name="Ivanova N."/>
            <person name="Ovchinnikova G."/>
            <person name="Pati A."/>
            <person name="Chen A."/>
            <person name="Palaniappan K."/>
            <person name="Land M."/>
            <person name="Hauser L."/>
            <person name="Chang Y.-J."/>
            <person name="Jeffries C.D."/>
            <person name="Chain P."/>
            <person name="Meincke L."/>
            <person name="Sims D."/>
            <person name="Brettin T."/>
            <person name="Detter J.C."/>
            <person name="Rohde M."/>
            <person name="Goeker M."/>
            <person name="Bristow J."/>
            <person name="Eisen J.A."/>
            <person name="Markowitz V."/>
            <person name="Kyrpides N.C."/>
            <person name="Klenk H.-P."/>
            <person name="Hugenholtz P."/>
        </authorList>
    </citation>
    <scope>NUCLEOTIDE SEQUENCE [LARGE SCALE GENOMIC DNA]</scope>
    <source>
        <strain evidence="4">DSM 14684 / CIP 108061 / JCM 11494 / NBRC 100937 / ID131577</strain>
    </source>
</reference>
<dbReference type="SUPFAM" id="SSF51556">
    <property type="entry name" value="Metallo-dependent hydrolases"/>
    <property type="match status" value="1"/>
</dbReference>
<dbReference type="AlphaFoldDB" id="D3F7V5"/>
<dbReference type="InterPro" id="IPR050287">
    <property type="entry name" value="MTA/SAH_deaminase"/>
</dbReference>
<dbReference type="PANTHER" id="PTHR43794">
    <property type="entry name" value="AMINOHYDROLASE SSNA-RELATED"/>
    <property type="match status" value="1"/>
</dbReference>
<dbReference type="Gene3D" id="3.20.20.140">
    <property type="entry name" value="Metal-dependent hydrolases"/>
    <property type="match status" value="1"/>
</dbReference>
<sequence>MDAPLPPRGRYLIRDAYVITLDAERGDLPHGDVLVEDGEIVAVGEGLSSPGSEVLDGTGRILAPGLVDTHTHLWNGLLRGVIEQEPGRTYFEVKRRVARHYAPEESYVAARLGLADALMSGTTTVCDWDHNARSPEDVDAKLRAHRDSGMRTRYAYGNPDNHPRDEVMDLADVARVQREWLGTRDDGRLSLCVAVRGPARTERDILSAEWAFARDRGLPITLHLGGRRDDAARYADLMQMHRDGLLGPDVQVVHAVDVTDEEIAMLAATGTSVCLSPLTEYEGMGIPRITELLDAGVLVSLSVDTLAAPLSASLLAVMGTALTIERGRPRGKAMTARRMLELATIDGARDLGLDHLIGTITPGKRADLILVNRADLNMVPCADPLPVLVLCAQPANVDTVLVDGRVLKRNGVLTAVDPNELAAAATRALAAVLDRADWHQFALPALAEADA</sequence>
<reference evidence="4" key="2">
    <citation type="submission" date="2010-01" db="EMBL/GenBank/DDBJ databases">
        <title>The complete genome of Conexibacter woesei DSM 14684.</title>
        <authorList>
            <consortium name="US DOE Joint Genome Institute (JGI-PGF)"/>
            <person name="Lucas S."/>
            <person name="Copeland A."/>
            <person name="Lapidus A."/>
            <person name="Glavina del Rio T."/>
            <person name="Dalin E."/>
            <person name="Tice H."/>
            <person name="Bruce D."/>
            <person name="Goodwin L."/>
            <person name="Pitluck S."/>
            <person name="Kyrpides N."/>
            <person name="Mavromatis K."/>
            <person name="Ivanova N."/>
            <person name="Mikhailova N."/>
            <person name="Chertkov O."/>
            <person name="Brettin T."/>
            <person name="Detter J.C."/>
            <person name="Han C."/>
            <person name="Larimer F."/>
            <person name="Land M."/>
            <person name="Hauser L."/>
            <person name="Markowitz V."/>
            <person name="Cheng J.-F."/>
            <person name="Hugenholtz P."/>
            <person name="Woyke T."/>
            <person name="Wu D."/>
            <person name="Pukall R."/>
            <person name="Steenblock K."/>
            <person name="Schneider S."/>
            <person name="Klenk H.-P."/>
            <person name="Eisen J.A."/>
        </authorList>
    </citation>
    <scope>NUCLEOTIDE SEQUENCE [LARGE SCALE GENOMIC DNA]</scope>
    <source>
        <strain evidence="4">DSM 14684 / CIP 108061 / JCM 11494 / NBRC 100937 / ID131577</strain>
    </source>
</reference>
<accession>D3F7V5</accession>
<dbReference type="GO" id="GO:0016810">
    <property type="term" value="F:hydrolase activity, acting on carbon-nitrogen (but not peptide) bonds"/>
    <property type="evidence" value="ECO:0007669"/>
    <property type="project" value="InterPro"/>
</dbReference>
<keyword evidence="4" id="KW-1185">Reference proteome</keyword>
<dbReference type="RefSeq" id="WP_012935900.1">
    <property type="nucleotide sequence ID" value="NC_013739.1"/>
</dbReference>
<dbReference type="InterPro" id="IPR032466">
    <property type="entry name" value="Metal_Hydrolase"/>
</dbReference>
<dbReference type="Proteomes" id="UP000008229">
    <property type="component" value="Chromosome"/>
</dbReference>
<evidence type="ECO:0000313" key="3">
    <source>
        <dbReference type="EMBL" id="ADB52849.1"/>
    </source>
</evidence>
<dbReference type="SUPFAM" id="SSF51338">
    <property type="entry name" value="Composite domain of metallo-dependent hydrolases"/>
    <property type="match status" value="1"/>
</dbReference>
<dbReference type="InterPro" id="IPR011059">
    <property type="entry name" value="Metal-dep_hydrolase_composite"/>
</dbReference>
<dbReference type="Gene3D" id="2.30.40.10">
    <property type="entry name" value="Urease, subunit C, domain 1"/>
    <property type="match status" value="1"/>
</dbReference>
<evidence type="ECO:0000259" key="2">
    <source>
        <dbReference type="Pfam" id="PF01979"/>
    </source>
</evidence>